<comment type="catalytic activity">
    <reaction evidence="5">
        <text>beta-D-fructose 6-phosphate + UDP-alpha-D-glucose = sucrose 6(F)-phosphate + UDP + H(+)</text>
        <dbReference type="Rhea" id="RHEA:22172"/>
        <dbReference type="ChEBI" id="CHEBI:15378"/>
        <dbReference type="ChEBI" id="CHEBI:57634"/>
        <dbReference type="ChEBI" id="CHEBI:57723"/>
        <dbReference type="ChEBI" id="CHEBI:58223"/>
        <dbReference type="ChEBI" id="CHEBI:58885"/>
        <dbReference type="EC" id="2.4.1.14"/>
    </reaction>
</comment>
<dbReference type="Gene3D" id="3.40.50.1000">
    <property type="entry name" value="HAD superfamily/HAD-like"/>
    <property type="match status" value="1"/>
</dbReference>
<dbReference type="AlphaFoldDB" id="A0A7W7AJX3"/>
<dbReference type="InterPro" id="IPR028098">
    <property type="entry name" value="Glyco_trans_4-like_N"/>
</dbReference>
<evidence type="ECO:0000256" key="1">
    <source>
        <dbReference type="ARBA" id="ARBA00006530"/>
    </source>
</evidence>
<dbReference type="EMBL" id="JACHNY010000002">
    <property type="protein sequence ID" value="MBB4617412.1"/>
    <property type="molecule type" value="Genomic_DNA"/>
</dbReference>
<dbReference type="PANTHER" id="PTHR46039:SF5">
    <property type="entry name" value="SUCROSE-PHOSPHATE SYNTHASE 3-RELATED"/>
    <property type="match status" value="1"/>
</dbReference>
<dbReference type="Pfam" id="PF00534">
    <property type="entry name" value="Glycos_transf_1"/>
    <property type="match status" value="1"/>
</dbReference>
<keyword evidence="10" id="KW-1185">Reference proteome</keyword>
<gene>
    <name evidence="9" type="ORF">GGQ96_001532</name>
</gene>
<dbReference type="InterPro" id="IPR001296">
    <property type="entry name" value="Glyco_trans_1"/>
</dbReference>
<sequence>MYILHLALGGCLKAPPVPFGVTADTGGHIAYVLDAALHQARRSDVSHVEIVTRRFDDPRFDPVHAQQREHVAPGLAITRIATGQPLYLEKEALASDLPAFTQAFCDYLAALDPRPDVIHAHFADAAAVAIAAQRRFGIPFVYTPHALGIDKRAHHIQCDGLDARIDAERRAIKAAAAIIVSTREEATRQVGGYRVPVGDRVHCLPPGVTTQPRNPGVVTLADRLGDWFNEPDRPLVFAVARPVVKKNLAALVRAFSADAELHRNANLLILAGQHDLAGPEEQGILAELRHLAMDTRLHGRIALPSAHDGTDVAALYERAADRGVFVNPALHEPFGLTLIEAAAAGVPVVATCNGGPAEIVSTIGHGVLIDPRDPAAIASAIKGIIGDPVRHAVLSKAGKHGVAAYNWDRYAQDSVALYRSIAQPRLLVCDIDNTLTGCPVGARAFADWRSGSPLPFVVATGRDFATARAILSDWGLPQPDAYITDVGTRMMLADTSGNWRECRVFARTLDQDWDAESVERVLSSLALTPQPATTAGPHKISFFGTAEDAARIDAALVRAELPARVIFSHGRLIDVIAPHGGKAEAVAAYAGRYGWSLAHCVAAGDSGNDSDMLAACGHAIMVGNASEELAHLPSRPGLHRSATHHAGGVLEGLARLGLATVQTEAQIEPVAA</sequence>
<dbReference type="RefSeq" id="WP_184113143.1">
    <property type="nucleotide sequence ID" value="NZ_JACHNY010000002.1"/>
</dbReference>
<dbReference type="Gene3D" id="3.40.50.2000">
    <property type="entry name" value="Glycogen Phosphorylase B"/>
    <property type="match status" value="2"/>
</dbReference>
<evidence type="ECO:0000259" key="7">
    <source>
        <dbReference type="Pfam" id="PF05116"/>
    </source>
</evidence>
<dbReference type="InterPro" id="IPR006379">
    <property type="entry name" value="HAD-SF_hydro_IIB"/>
</dbReference>
<keyword evidence="4 9" id="KW-0808">Transferase</keyword>
<evidence type="ECO:0000256" key="3">
    <source>
        <dbReference type="ARBA" id="ARBA00022676"/>
    </source>
</evidence>
<keyword evidence="3 9" id="KW-0328">Glycosyltransferase</keyword>
<evidence type="ECO:0000256" key="4">
    <source>
        <dbReference type="ARBA" id="ARBA00022679"/>
    </source>
</evidence>
<dbReference type="InterPro" id="IPR023214">
    <property type="entry name" value="HAD_sf"/>
</dbReference>
<dbReference type="GO" id="GO:0046524">
    <property type="term" value="F:sucrose-phosphate synthase activity"/>
    <property type="evidence" value="ECO:0007669"/>
    <property type="project" value="UniProtKB-EC"/>
</dbReference>
<name>A0A7W7AJX3_9SPHN</name>
<protein>
    <recommendedName>
        <fullName evidence="2">sucrose-phosphate synthase</fullName>
        <ecNumber evidence="2">2.4.1.14</ecNumber>
    </recommendedName>
</protein>
<comment type="similarity">
    <text evidence="1">Belongs to the glycosyltransferase 1 family.</text>
</comment>
<evidence type="ECO:0000313" key="9">
    <source>
        <dbReference type="EMBL" id="MBB4617412.1"/>
    </source>
</evidence>
<accession>A0A7W7AJX3</accession>
<dbReference type="PANTHER" id="PTHR46039">
    <property type="entry name" value="SUCROSE-PHOSPHATE SYNTHASE 3-RELATED"/>
    <property type="match status" value="1"/>
</dbReference>
<evidence type="ECO:0000256" key="5">
    <source>
        <dbReference type="ARBA" id="ARBA00047471"/>
    </source>
</evidence>
<feature type="domain" description="Glycosyltransferase subfamily 4-like N-terminal" evidence="8">
    <location>
        <begin position="26"/>
        <end position="207"/>
    </location>
</feature>
<evidence type="ECO:0000259" key="6">
    <source>
        <dbReference type="Pfam" id="PF00534"/>
    </source>
</evidence>
<dbReference type="NCBIfam" id="TIGR01484">
    <property type="entry name" value="HAD-SF-IIB"/>
    <property type="match status" value="1"/>
</dbReference>
<dbReference type="InterPro" id="IPR044161">
    <property type="entry name" value="SPS"/>
</dbReference>
<evidence type="ECO:0000256" key="2">
    <source>
        <dbReference type="ARBA" id="ARBA00012536"/>
    </source>
</evidence>
<dbReference type="SUPFAM" id="SSF53756">
    <property type="entry name" value="UDP-Glycosyltransferase/glycogen phosphorylase"/>
    <property type="match status" value="1"/>
</dbReference>
<comment type="caution">
    <text evidence="9">The sequence shown here is derived from an EMBL/GenBank/DDBJ whole genome shotgun (WGS) entry which is preliminary data.</text>
</comment>
<feature type="domain" description="Sucrose phosphatase-like" evidence="7">
    <location>
        <begin position="424"/>
        <end position="655"/>
    </location>
</feature>
<dbReference type="SFLD" id="SFLDS00003">
    <property type="entry name" value="Haloacid_Dehalogenase"/>
    <property type="match status" value="1"/>
</dbReference>
<proteinExistence type="inferred from homology"/>
<dbReference type="InterPro" id="IPR006380">
    <property type="entry name" value="SPP-like_dom"/>
</dbReference>
<feature type="domain" description="Glycosyl transferase family 1" evidence="6">
    <location>
        <begin position="231"/>
        <end position="399"/>
    </location>
</feature>
<dbReference type="EC" id="2.4.1.14" evidence="2"/>
<dbReference type="Pfam" id="PF13579">
    <property type="entry name" value="Glyco_trans_4_4"/>
    <property type="match status" value="1"/>
</dbReference>
<dbReference type="Proteomes" id="UP000574769">
    <property type="component" value="Unassembled WGS sequence"/>
</dbReference>
<evidence type="ECO:0000313" key="10">
    <source>
        <dbReference type="Proteomes" id="UP000574769"/>
    </source>
</evidence>
<dbReference type="SUPFAM" id="SSF56784">
    <property type="entry name" value="HAD-like"/>
    <property type="match status" value="1"/>
</dbReference>
<dbReference type="Pfam" id="PF05116">
    <property type="entry name" value="S6PP"/>
    <property type="match status" value="1"/>
</dbReference>
<organism evidence="9 10">
    <name type="scientific">Sphingomonas abaci</name>
    <dbReference type="NCBI Taxonomy" id="237611"/>
    <lineage>
        <taxon>Bacteria</taxon>
        <taxon>Pseudomonadati</taxon>
        <taxon>Pseudomonadota</taxon>
        <taxon>Alphaproteobacteria</taxon>
        <taxon>Sphingomonadales</taxon>
        <taxon>Sphingomonadaceae</taxon>
        <taxon>Sphingomonas</taxon>
    </lineage>
</organism>
<evidence type="ECO:0000259" key="8">
    <source>
        <dbReference type="Pfam" id="PF13579"/>
    </source>
</evidence>
<dbReference type="Gene3D" id="3.90.1070.10">
    <property type="match status" value="1"/>
</dbReference>
<dbReference type="SFLD" id="SFLDG01141">
    <property type="entry name" value="C2.B.1:_Sucrose_Phosphatase_Li"/>
    <property type="match status" value="1"/>
</dbReference>
<dbReference type="SFLD" id="SFLDG01140">
    <property type="entry name" value="C2.B:_Phosphomannomutase_and_P"/>
    <property type="match status" value="1"/>
</dbReference>
<dbReference type="InterPro" id="IPR036412">
    <property type="entry name" value="HAD-like_sf"/>
</dbReference>
<reference evidence="9 10" key="1">
    <citation type="submission" date="2020-08" db="EMBL/GenBank/DDBJ databases">
        <title>Genomic Encyclopedia of Type Strains, Phase IV (KMG-IV): sequencing the most valuable type-strain genomes for metagenomic binning, comparative biology and taxonomic classification.</title>
        <authorList>
            <person name="Goeker M."/>
        </authorList>
    </citation>
    <scope>NUCLEOTIDE SEQUENCE [LARGE SCALE GENOMIC DNA]</scope>
    <source>
        <strain evidence="9 10">DSM 15867</strain>
    </source>
</reference>
<dbReference type="GO" id="GO:0016791">
    <property type="term" value="F:phosphatase activity"/>
    <property type="evidence" value="ECO:0007669"/>
    <property type="project" value="UniProtKB-ARBA"/>
</dbReference>